<dbReference type="Proteomes" id="UP000323142">
    <property type="component" value="Unassembled WGS sequence"/>
</dbReference>
<accession>A0A5B2VEM2</accession>
<reference evidence="2 3" key="2">
    <citation type="submission" date="2019-09" db="EMBL/GenBank/DDBJ databases">
        <authorList>
            <person name="Jin C."/>
        </authorList>
    </citation>
    <scope>NUCLEOTIDE SEQUENCE [LARGE SCALE GENOMIC DNA]</scope>
    <source>
        <strain evidence="2 3">BN140002</strain>
    </source>
</reference>
<dbReference type="RefSeq" id="WP_149817235.1">
    <property type="nucleotide sequence ID" value="NZ_VUOA01000019.1"/>
</dbReference>
<reference evidence="2 3" key="1">
    <citation type="submission" date="2019-09" db="EMBL/GenBank/DDBJ databases">
        <title>Salinarimonas rosea gen. nov., sp. nov., a new member of the a-2 subgroup of the Proteobacteria.</title>
        <authorList>
            <person name="Liu J."/>
        </authorList>
    </citation>
    <scope>NUCLEOTIDE SEQUENCE [LARGE SCALE GENOMIC DNA]</scope>
    <source>
        <strain evidence="2 3">BN140002</strain>
    </source>
</reference>
<evidence type="ECO:0000259" key="1">
    <source>
        <dbReference type="Pfam" id="PF13628"/>
    </source>
</evidence>
<dbReference type="AlphaFoldDB" id="A0A5B2VEM2"/>
<dbReference type="EMBL" id="VUOA01000019">
    <property type="protein sequence ID" value="KAA2237434.1"/>
    <property type="molecule type" value="Genomic_DNA"/>
</dbReference>
<organism evidence="2 3">
    <name type="scientific">Salinarimonas soli</name>
    <dbReference type="NCBI Taxonomy" id="1638099"/>
    <lineage>
        <taxon>Bacteria</taxon>
        <taxon>Pseudomonadati</taxon>
        <taxon>Pseudomonadota</taxon>
        <taxon>Alphaproteobacteria</taxon>
        <taxon>Hyphomicrobiales</taxon>
        <taxon>Salinarimonadaceae</taxon>
        <taxon>Salinarimonas</taxon>
    </lineage>
</organism>
<dbReference type="OrthoDB" id="7281440at2"/>
<evidence type="ECO:0000313" key="3">
    <source>
        <dbReference type="Proteomes" id="UP000323142"/>
    </source>
</evidence>
<protein>
    <submittedName>
        <fullName evidence="2">DUF4142 domain-containing protein</fullName>
    </submittedName>
</protein>
<comment type="caution">
    <text evidence="2">The sequence shown here is derived from an EMBL/GenBank/DDBJ whole genome shotgun (WGS) entry which is preliminary data.</text>
</comment>
<sequence length="166" mass="17629">MDRRTALLALASAVALAPETLSAMPLPRGALSPRGYRMAALMGGDFAILMSELALQRSRNPHVRRFAQLEINEQVSVAASLGAQPGTAGLRPDQAALLDRLNATPPSPRFDQLYVRGQIIGHRELFALNTAYQRGASAGDPTGLAVANLAVPSIETHLTILSRLPA</sequence>
<gene>
    <name evidence="2" type="ORF">F0L46_10590</name>
</gene>
<dbReference type="InterPro" id="IPR025419">
    <property type="entry name" value="DUF4142"/>
</dbReference>
<evidence type="ECO:0000313" key="2">
    <source>
        <dbReference type="EMBL" id="KAA2237434.1"/>
    </source>
</evidence>
<feature type="domain" description="DUF4142" evidence="1">
    <location>
        <begin position="39"/>
        <end position="161"/>
    </location>
</feature>
<name>A0A5B2VEM2_9HYPH</name>
<keyword evidence="3" id="KW-1185">Reference proteome</keyword>
<dbReference type="Pfam" id="PF13628">
    <property type="entry name" value="DUF4142"/>
    <property type="match status" value="1"/>
</dbReference>
<proteinExistence type="predicted"/>